<feature type="compositionally biased region" description="Pro residues" evidence="2">
    <location>
        <begin position="978"/>
        <end position="988"/>
    </location>
</feature>
<gene>
    <name evidence="3" type="ORF">Esi_0256_0034</name>
</gene>
<feature type="region of interest" description="Disordered" evidence="2">
    <location>
        <begin position="757"/>
        <end position="796"/>
    </location>
</feature>
<feature type="compositionally biased region" description="Low complexity" evidence="2">
    <location>
        <begin position="72"/>
        <end position="82"/>
    </location>
</feature>
<feature type="coiled-coil region" evidence="1">
    <location>
        <begin position="700"/>
        <end position="727"/>
    </location>
</feature>
<feature type="region of interest" description="Disordered" evidence="2">
    <location>
        <begin position="1"/>
        <end position="21"/>
    </location>
</feature>
<dbReference type="InParanoid" id="D7FTS2"/>
<dbReference type="AlphaFoldDB" id="D7FTS2"/>
<feature type="region of interest" description="Disordered" evidence="2">
    <location>
        <begin position="999"/>
        <end position="1018"/>
    </location>
</feature>
<reference evidence="3 4" key="1">
    <citation type="journal article" date="2010" name="Nature">
        <title>The Ectocarpus genome and the independent evolution of multicellularity in brown algae.</title>
        <authorList>
            <person name="Cock J.M."/>
            <person name="Sterck L."/>
            <person name="Rouze P."/>
            <person name="Scornet D."/>
            <person name="Allen A.E."/>
            <person name="Amoutzias G."/>
            <person name="Anthouard V."/>
            <person name="Artiguenave F."/>
            <person name="Aury J.M."/>
            <person name="Badger J.H."/>
            <person name="Beszteri B."/>
            <person name="Billiau K."/>
            <person name="Bonnet E."/>
            <person name="Bothwell J.H."/>
            <person name="Bowler C."/>
            <person name="Boyen C."/>
            <person name="Brownlee C."/>
            <person name="Carrano C.J."/>
            <person name="Charrier B."/>
            <person name="Cho G.Y."/>
            <person name="Coelho S.M."/>
            <person name="Collen J."/>
            <person name="Corre E."/>
            <person name="Da Silva C."/>
            <person name="Delage L."/>
            <person name="Delaroque N."/>
            <person name="Dittami S.M."/>
            <person name="Doulbeau S."/>
            <person name="Elias M."/>
            <person name="Farnham G."/>
            <person name="Gachon C.M."/>
            <person name="Gschloessl B."/>
            <person name="Heesch S."/>
            <person name="Jabbari K."/>
            <person name="Jubin C."/>
            <person name="Kawai H."/>
            <person name="Kimura K."/>
            <person name="Kloareg B."/>
            <person name="Kupper F.C."/>
            <person name="Lang D."/>
            <person name="Le Bail A."/>
            <person name="Leblanc C."/>
            <person name="Lerouge P."/>
            <person name="Lohr M."/>
            <person name="Lopez P.J."/>
            <person name="Martens C."/>
            <person name="Maumus F."/>
            <person name="Michel G."/>
            <person name="Miranda-Saavedra D."/>
            <person name="Morales J."/>
            <person name="Moreau H."/>
            <person name="Motomura T."/>
            <person name="Nagasato C."/>
            <person name="Napoli C.A."/>
            <person name="Nelson D.R."/>
            <person name="Nyvall-Collen P."/>
            <person name="Peters A.F."/>
            <person name="Pommier C."/>
            <person name="Potin P."/>
            <person name="Poulain J."/>
            <person name="Quesneville H."/>
            <person name="Read B."/>
            <person name="Rensing S.A."/>
            <person name="Ritter A."/>
            <person name="Rousvoal S."/>
            <person name="Samanta M."/>
            <person name="Samson G."/>
            <person name="Schroeder D.C."/>
            <person name="Segurens B."/>
            <person name="Strittmatter M."/>
            <person name="Tonon T."/>
            <person name="Tregear J.W."/>
            <person name="Valentin K."/>
            <person name="von Dassow P."/>
            <person name="Yamagishi T."/>
            <person name="Van de Peer Y."/>
            <person name="Wincker P."/>
        </authorList>
    </citation>
    <scope>NUCLEOTIDE SEQUENCE [LARGE SCALE GENOMIC DNA]</scope>
    <source>
        <strain evidence="4">Ec32 / CCAP1310/4</strain>
    </source>
</reference>
<dbReference type="OrthoDB" id="18598at2759"/>
<feature type="region of interest" description="Disordered" evidence="2">
    <location>
        <begin position="43"/>
        <end position="94"/>
    </location>
</feature>
<dbReference type="EMBL" id="FN648438">
    <property type="protein sequence ID" value="CBJ31449.1"/>
    <property type="molecule type" value="Genomic_DNA"/>
</dbReference>
<proteinExistence type="predicted"/>
<feature type="region of interest" description="Disordered" evidence="2">
    <location>
        <begin position="141"/>
        <end position="239"/>
    </location>
</feature>
<feature type="compositionally biased region" description="Gly residues" evidence="2">
    <location>
        <begin position="1035"/>
        <end position="1054"/>
    </location>
</feature>
<name>D7FTS2_ECTSI</name>
<dbReference type="eggNOG" id="ENOG502QWI0">
    <property type="taxonomic scope" value="Eukaryota"/>
</dbReference>
<feature type="compositionally biased region" description="Gly residues" evidence="2">
    <location>
        <begin position="833"/>
        <end position="847"/>
    </location>
</feature>
<feature type="compositionally biased region" description="Gly residues" evidence="2">
    <location>
        <begin position="1001"/>
        <end position="1012"/>
    </location>
</feature>
<evidence type="ECO:0000313" key="4">
    <source>
        <dbReference type="Proteomes" id="UP000002630"/>
    </source>
</evidence>
<dbReference type="EMBL" id="FN649742">
    <property type="protein sequence ID" value="CBJ31449.1"/>
    <property type="molecule type" value="Genomic_DNA"/>
</dbReference>
<feature type="compositionally biased region" description="Polar residues" evidence="2">
    <location>
        <begin position="83"/>
        <end position="94"/>
    </location>
</feature>
<organism evidence="3 4">
    <name type="scientific">Ectocarpus siliculosus</name>
    <name type="common">Brown alga</name>
    <name type="synonym">Conferva siliculosa</name>
    <dbReference type="NCBI Taxonomy" id="2880"/>
    <lineage>
        <taxon>Eukaryota</taxon>
        <taxon>Sar</taxon>
        <taxon>Stramenopiles</taxon>
        <taxon>Ochrophyta</taxon>
        <taxon>PX clade</taxon>
        <taxon>Phaeophyceae</taxon>
        <taxon>Ectocarpales</taxon>
        <taxon>Ectocarpaceae</taxon>
        <taxon>Ectocarpus</taxon>
    </lineage>
</organism>
<feature type="region of interest" description="Disordered" evidence="2">
    <location>
        <begin position="1029"/>
        <end position="1058"/>
    </location>
</feature>
<protein>
    <submittedName>
        <fullName evidence="3">Uncharacterized protein</fullName>
    </submittedName>
</protein>
<accession>D7FTS2</accession>
<feature type="compositionally biased region" description="Basic and acidic residues" evidence="2">
    <location>
        <begin position="782"/>
        <end position="793"/>
    </location>
</feature>
<keyword evidence="1" id="KW-0175">Coiled coil</keyword>
<evidence type="ECO:0000313" key="3">
    <source>
        <dbReference type="EMBL" id="CBJ31449.1"/>
    </source>
</evidence>
<feature type="region of interest" description="Disordered" evidence="2">
    <location>
        <begin position="964"/>
        <end position="991"/>
    </location>
</feature>
<dbReference type="Proteomes" id="UP000002630">
    <property type="component" value="Linkage Group LG17"/>
</dbReference>
<evidence type="ECO:0000256" key="1">
    <source>
        <dbReference type="SAM" id="Coils"/>
    </source>
</evidence>
<evidence type="ECO:0000256" key="2">
    <source>
        <dbReference type="SAM" id="MobiDB-lite"/>
    </source>
</evidence>
<feature type="coiled-coil region" evidence="1">
    <location>
        <begin position="272"/>
        <end position="335"/>
    </location>
</feature>
<sequence>MNPHRTAQVGEGNVKHRGGTAMLSSPKLKMFAAGDHHAAAAGTSIAEDSIRHQSSSNCTGRRGQRQAPWRDSGTTSTTPGSGVRQQKLTVTASRKQRLTTTLTVYKKANNTTTPCGKQTGQSAWAMKPTERGQPFLKAAGRRAPTTKVPPRVKPAAAGTDGGIAKEIRRSPRKKRRPPRVSASRHMAWERELRAPTTAGGESRKPSSTNDTAVRRGRRKARKSGGGGGEEDGRPSLGTWQKASMRLEILKKITGKDDEELEWLITAQEGQGVKRSERRRENAETEYHRLLFEESMLKAGREIIKDRRLEVSLKTVIKMGEELQRLTKIHEQLTEQEKSLTTLIGDDDDKTDTATEMDHLGKARGMAEAELRYALEGISAGKERVRALGDLMKEECGRRGKMFGESKTALETVIGITASVGSARELVVPARARSGLDSIEASAKTMSEGLSQTSPRSSRKETLPEYVKHLSDEEAAWFEREADANDQALRSMRSLMPVGVTGLTVAQLEQAAIDGGSLFPRELSLRLKENRLLQWVVMHPEDIARSNFLQGAHAHFFTNMDKYDLVEMRAILACLPAKFEVDDDGRKAAWRAEFVQRAKGLVAQERGDTVSRGWDPEISARRQVRLPELSAGQTRREEYFYPTAVEVQARVDKLRERQCRLEAKRAELAEVRDKLLPEARQEHADVLEDTRHPFNKKTWKPEDLRRAREEAKSEVNRLSKEEKRLEGHVVSAARALRDSPSTVDGTLEEAAATRRLLSDRNEDEGEAEVAKGSEVEGAFDPTPELRSRRSDKSRSLRFVTADEEAKIRKEELARVFSSRGMPAAAAAAAVGASEDGGGKSTTGAGDGTGVDVDGEEAAAGEKASVDGGSGPGHANGRIKAFGAVLEKTLSKTLHGRAPPPGTTAAAAAAAAPSAAAGAGSRKASMPVTASPPQRAIGEKAAGIAAATLWKPKSKFFRVFLSANTARKDGGDGSHSTGGLPPPPPPPPAPMLGMLSQIRARGEVGGGGGGGTQSGGSQAQAGIGGLLAEIRARGDRGGGGGGGGGTQSGGGQGPAGMGDLLAEIRAAKRG</sequence>
<feature type="region of interest" description="Disordered" evidence="2">
    <location>
        <begin position="829"/>
        <end position="873"/>
    </location>
</feature>
<keyword evidence="4" id="KW-1185">Reference proteome</keyword>